<reference evidence="2 3" key="1">
    <citation type="submission" date="2019-11" db="EMBL/GenBank/DDBJ databases">
        <title>Whole-genome sequence of Rhodoplanes serenus DSM 18633, type strain.</title>
        <authorList>
            <person name="Kyndt J.A."/>
            <person name="Meyer T.E."/>
        </authorList>
    </citation>
    <scope>NUCLEOTIDE SEQUENCE [LARGE SCALE GENOMIC DNA]</scope>
    <source>
        <strain evidence="2 3">DSM 18633</strain>
    </source>
</reference>
<dbReference type="EMBL" id="WNKV01000013">
    <property type="protein sequence ID" value="MTW17944.1"/>
    <property type="molecule type" value="Genomic_DNA"/>
</dbReference>
<accession>A0A327K2V4</accession>
<dbReference type="RefSeq" id="WP_111385672.1">
    <property type="nucleotide sequence ID" value="NZ_NPEW01000117.1"/>
</dbReference>
<gene>
    <name evidence="2" type="ORF">GJ689_17185</name>
</gene>
<evidence type="ECO:0000313" key="2">
    <source>
        <dbReference type="EMBL" id="MTW17944.1"/>
    </source>
</evidence>
<dbReference type="Pfam" id="PF07704">
    <property type="entry name" value="PSK_trans_fac"/>
    <property type="match status" value="1"/>
</dbReference>
<evidence type="ECO:0000256" key="1">
    <source>
        <dbReference type="SAM" id="MobiDB-lite"/>
    </source>
</evidence>
<feature type="region of interest" description="Disordered" evidence="1">
    <location>
        <begin position="59"/>
        <end position="79"/>
    </location>
</feature>
<dbReference type="AlphaFoldDB" id="A0A327K2V4"/>
<evidence type="ECO:0000313" key="3">
    <source>
        <dbReference type="Proteomes" id="UP000438991"/>
    </source>
</evidence>
<organism evidence="2 3">
    <name type="scientific">Rhodoplanes serenus</name>
    <dbReference type="NCBI Taxonomy" id="200615"/>
    <lineage>
        <taxon>Bacteria</taxon>
        <taxon>Pseudomonadati</taxon>
        <taxon>Pseudomonadota</taxon>
        <taxon>Alphaproteobacteria</taxon>
        <taxon>Hyphomicrobiales</taxon>
        <taxon>Nitrobacteraceae</taxon>
        <taxon>Rhodoplanes</taxon>
    </lineage>
</organism>
<sequence>MALHIRDARAGLLARELAERRGVTMTQAVIDALEVALAREGRPLAERLRDIAREAARLGDPHRARPVDEREVDDLWGGS</sequence>
<dbReference type="Proteomes" id="UP000438991">
    <property type="component" value="Unassembled WGS sequence"/>
</dbReference>
<dbReference type="InterPro" id="IPR011660">
    <property type="entry name" value="VapB-like"/>
</dbReference>
<feature type="compositionally biased region" description="Basic and acidic residues" evidence="1">
    <location>
        <begin position="59"/>
        <end position="69"/>
    </location>
</feature>
<name>A0A327K2V4_9BRAD</name>
<protein>
    <submittedName>
        <fullName evidence="2">Transcriptional regulator</fullName>
    </submittedName>
</protein>
<proteinExistence type="predicted"/>
<comment type="caution">
    <text evidence="2">The sequence shown here is derived from an EMBL/GenBank/DDBJ whole genome shotgun (WGS) entry which is preliminary data.</text>
</comment>
<feature type="compositionally biased region" description="Acidic residues" evidence="1">
    <location>
        <begin position="70"/>
        <end position="79"/>
    </location>
</feature>